<dbReference type="Proteomes" id="UP001209854">
    <property type="component" value="Unassembled WGS sequence"/>
</dbReference>
<keyword evidence="2" id="KW-1185">Reference proteome</keyword>
<sequence length="292" mass="33387">MPIFTAGITVAMECGSLQQVQAPDAVVQNRPVRPEQLLNPDDQAIIAPGRFDLLRGELRELYSTHQNSEARVLRVMLCLPLCWPCLGCLFGYRYLTSFWFDDLRNMLTENYSFRTFLNNLASDNHLQILQFNNLQIIIIWLNWILGTSDSIQIQIAEGASSEQTINVIASQNFGNNTLRIDTSAIRDRIVTFHQADTIYLIERFNAMVSIINTNESIPPIVIYQRSPDYIRVLTLYDLRDFSVTGDLQAVINTELERLGHATETNVEISTIQHFLIRDEQSEWVELDSDATD</sequence>
<evidence type="ECO:0000313" key="2">
    <source>
        <dbReference type="Proteomes" id="UP001209854"/>
    </source>
</evidence>
<gene>
    <name evidence="1" type="ORF">NX722_10470</name>
</gene>
<organism evidence="1 2">
    <name type="scientific">Endozoicomonas gorgoniicola</name>
    <dbReference type="NCBI Taxonomy" id="1234144"/>
    <lineage>
        <taxon>Bacteria</taxon>
        <taxon>Pseudomonadati</taxon>
        <taxon>Pseudomonadota</taxon>
        <taxon>Gammaproteobacteria</taxon>
        <taxon>Oceanospirillales</taxon>
        <taxon>Endozoicomonadaceae</taxon>
        <taxon>Endozoicomonas</taxon>
    </lineage>
</organism>
<dbReference type="RefSeq" id="WP_262567924.1">
    <property type="nucleotide sequence ID" value="NZ_JAPFCC010000001.1"/>
</dbReference>
<comment type="caution">
    <text evidence="1">The sequence shown here is derived from an EMBL/GenBank/DDBJ whole genome shotgun (WGS) entry which is preliminary data.</text>
</comment>
<dbReference type="EMBL" id="JAPFCC010000001">
    <property type="protein sequence ID" value="MCW7553053.1"/>
    <property type="molecule type" value="Genomic_DNA"/>
</dbReference>
<proteinExistence type="predicted"/>
<reference evidence="1 2" key="1">
    <citation type="submission" date="2022-10" db="EMBL/GenBank/DDBJ databases">
        <title>High-quality genome sequences of two octocoral-associated bacteria, Endozoicomonas euniceicola EF212 and Endozoicomonas gorgoniicola PS125.</title>
        <authorList>
            <person name="Chiou Y.-J."/>
            <person name="Chen Y.-H."/>
        </authorList>
    </citation>
    <scope>NUCLEOTIDE SEQUENCE [LARGE SCALE GENOMIC DNA]</scope>
    <source>
        <strain evidence="1 2">PS125</strain>
    </source>
</reference>
<name>A0ABT3MUJ4_9GAMM</name>
<evidence type="ECO:0000313" key="1">
    <source>
        <dbReference type="EMBL" id="MCW7553053.1"/>
    </source>
</evidence>
<accession>A0ABT3MUJ4</accession>
<protein>
    <submittedName>
        <fullName evidence="1">Uncharacterized protein</fullName>
    </submittedName>
</protein>